<dbReference type="PRINTS" id="PR00368">
    <property type="entry name" value="FADPNR"/>
</dbReference>
<dbReference type="PANTHER" id="PTHR43539:SF78">
    <property type="entry name" value="FLAVIN-CONTAINING MONOOXYGENASE"/>
    <property type="match status" value="1"/>
</dbReference>
<organism evidence="3 4">
    <name type="scientific">Prosthecodimorpha staleyi</name>
    <dbReference type="NCBI Taxonomy" id="2840188"/>
    <lineage>
        <taxon>Bacteria</taxon>
        <taxon>Pseudomonadati</taxon>
        <taxon>Pseudomonadota</taxon>
        <taxon>Alphaproteobacteria</taxon>
        <taxon>Hyphomicrobiales</taxon>
        <taxon>Ancalomicrobiaceae</taxon>
        <taxon>Prosthecodimorpha</taxon>
    </lineage>
</organism>
<dbReference type="Gene3D" id="3.50.50.60">
    <property type="entry name" value="FAD/NAD(P)-binding domain"/>
    <property type="match status" value="1"/>
</dbReference>
<dbReference type="Pfam" id="PF07992">
    <property type="entry name" value="Pyr_redox_2"/>
    <property type="match status" value="1"/>
</dbReference>
<dbReference type="InterPro" id="IPR023753">
    <property type="entry name" value="FAD/NAD-binding_dom"/>
</dbReference>
<dbReference type="InterPro" id="IPR050982">
    <property type="entry name" value="Auxin_biosynth/cation_transpt"/>
</dbReference>
<sequence>MTGLRDLPVAVIGAGPVGLAAAAHLVERGIRPLVFEKGRSVGAAVAAWSHVRVFTPWSLNVDAAAARLLAATGWPAPDPDETPTGAAIVRRYLEPLARVEAIAAGLHLGATVMGVTRKGFDKMTSPGRDAAPFVLHWRDAAGRTHCTEARSIIDASGVWSSPNPMGVDGMPVPGEQDATVAAAIASGIPDVLEAERGHYAGRRVLVVGAGHSAINVVLDLLRLQAEAPETRVVWALRRERLDLIAGGGLDDKLAERGALGLAAKAAIEARRLELLAPFAAEWIQARPDGVRIEARHGERSVTLDVDRIVVATGFRPDLRLLAELRVALDPAVEAPPALAPLIDPNLHSCGTVPPHGAAELAQPEPGLYIVGAKSYGRAPTFLMATGYEQVRSVVAAIAGDEKAARELHLVLPETGVCSAVPGIADAACCGDPVPAAEGADCRADRDAKAAAMDGCGCSAAPTPAPAVSGCCGGAKTRPDADLVEA</sequence>
<name>A0A947GFA5_9HYPH</name>
<dbReference type="GO" id="GO:0004497">
    <property type="term" value="F:monooxygenase activity"/>
    <property type="evidence" value="ECO:0007669"/>
    <property type="project" value="TreeGrafter"/>
</dbReference>
<accession>A0A947GFA5</accession>
<reference evidence="3 4" key="1">
    <citation type="submission" date="2021-06" db="EMBL/GenBank/DDBJ databases">
        <authorList>
            <person name="Grouzdev D.S."/>
            <person name="Koziaeva V."/>
        </authorList>
    </citation>
    <scope>NUCLEOTIDE SEQUENCE [LARGE SCALE GENOMIC DNA]</scope>
    <source>
        <strain evidence="3 4">22</strain>
    </source>
</reference>
<dbReference type="EMBL" id="JAHHZF010000013">
    <property type="protein sequence ID" value="MBT9292506.1"/>
    <property type="molecule type" value="Genomic_DNA"/>
</dbReference>
<dbReference type="Proteomes" id="UP000766595">
    <property type="component" value="Unassembled WGS sequence"/>
</dbReference>
<comment type="caution">
    <text evidence="3">The sequence shown here is derived from an EMBL/GenBank/DDBJ whole genome shotgun (WGS) entry which is preliminary data.</text>
</comment>
<keyword evidence="4" id="KW-1185">Reference proteome</keyword>
<evidence type="ECO:0000256" key="1">
    <source>
        <dbReference type="ARBA" id="ARBA00023002"/>
    </source>
</evidence>
<dbReference type="PANTHER" id="PTHR43539">
    <property type="entry name" value="FLAVIN-BINDING MONOOXYGENASE-LIKE PROTEIN (AFU_ORTHOLOGUE AFUA_4G09220)"/>
    <property type="match status" value="1"/>
</dbReference>
<evidence type="ECO:0000259" key="2">
    <source>
        <dbReference type="Pfam" id="PF07992"/>
    </source>
</evidence>
<feature type="domain" description="FAD/NAD(P)-binding" evidence="2">
    <location>
        <begin position="9"/>
        <end position="330"/>
    </location>
</feature>
<dbReference type="AlphaFoldDB" id="A0A947GFA5"/>
<evidence type="ECO:0000313" key="3">
    <source>
        <dbReference type="EMBL" id="MBT9292506.1"/>
    </source>
</evidence>
<dbReference type="SUPFAM" id="SSF51905">
    <property type="entry name" value="FAD/NAD(P)-binding domain"/>
    <property type="match status" value="1"/>
</dbReference>
<protein>
    <submittedName>
        <fullName evidence="3">FAD-dependent oxidoreductase</fullName>
    </submittedName>
</protein>
<gene>
    <name evidence="3" type="ORF">KL771_23800</name>
</gene>
<proteinExistence type="predicted"/>
<dbReference type="GO" id="GO:0050660">
    <property type="term" value="F:flavin adenine dinucleotide binding"/>
    <property type="evidence" value="ECO:0007669"/>
    <property type="project" value="TreeGrafter"/>
</dbReference>
<dbReference type="PRINTS" id="PR00411">
    <property type="entry name" value="PNDRDTASEI"/>
</dbReference>
<dbReference type="RefSeq" id="WP_261971011.1">
    <property type="nucleotide sequence ID" value="NZ_JAHHZF010000013.1"/>
</dbReference>
<evidence type="ECO:0000313" key="4">
    <source>
        <dbReference type="Proteomes" id="UP000766595"/>
    </source>
</evidence>
<keyword evidence="1" id="KW-0560">Oxidoreductase</keyword>
<dbReference type="InterPro" id="IPR036188">
    <property type="entry name" value="FAD/NAD-bd_sf"/>
</dbReference>